<dbReference type="SUPFAM" id="SSF50923">
    <property type="entry name" value="Hemopexin-like domain"/>
    <property type="match status" value="1"/>
</dbReference>
<evidence type="ECO:0000313" key="8">
    <source>
        <dbReference type="WBParaSite" id="Csp11.Scaffold630.g18798.t1"/>
    </source>
</evidence>
<dbReference type="InterPro" id="IPR036375">
    <property type="entry name" value="Hemopexin-like_dom_sf"/>
</dbReference>
<evidence type="ECO:0000256" key="2">
    <source>
        <dbReference type="ARBA" id="ARBA00022723"/>
    </source>
</evidence>
<dbReference type="PANTHER" id="PTHR10201:SF309">
    <property type="entry name" value="PEPTIDASE METALLOPEPTIDASE DOMAIN-CONTAINING PROTEIN"/>
    <property type="match status" value="1"/>
</dbReference>
<organism evidence="7 8">
    <name type="scientific">Caenorhabditis tropicalis</name>
    <dbReference type="NCBI Taxonomy" id="1561998"/>
    <lineage>
        <taxon>Eukaryota</taxon>
        <taxon>Metazoa</taxon>
        <taxon>Ecdysozoa</taxon>
        <taxon>Nematoda</taxon>
        <taxon>Chromadorea</taxon>
        <taxon>Rhabditida</taxon>
        <taxon>Rhabditina</taxon>
        <taxon>Rhabditomorpha</taxon>
        <taxon>Rhabditoidea</taxon>
        <taxon>Rhabditidae</taxon>
        <taxon>Peloderinae</taxon>
        <taxon>Caenorhabditis</taxon>
    </lineage>
</organism>
<dbReference type="PROSITE" id="PS51642">
    <property type="entry name" value="HEMOPEXIN_2"/>
    <property type="match status" value="1"/>
</dbReference>
<evidence type="ECO:0000256" key="3">
    <source>
        <dbReference type="ARBA" id="ARBA00022801"/>
    </source>
</evidence>
<evidence type="ECO:0000259" key="6">
    <source>
        <dbReference type="Pfam" id="PF00413"/>
    </source>
</evidence>
<dbReference type="SUPFAM" id="SSF55486">
    <property type="entry name" value="Metalloproteases ('zincins'), catalytic domain"/>
    <property type="match status" value="1"/>
</dbReference>
<keyword evidence="4" id="KW-0862">Zinc</keyword>
<dbReference type="GO" id="GO:0006508">
    <property type="term" value="P:proteolysis"/>
    <property type="evidence" value="ECO:0007669"/>
    <property type="project" value="UniProtKB-KW"/>
</dbReference>
<evidence type="ECO:0000256" key="5">
    <source>
        <dbReference type="PROSITE-ProRule" id="PRU01011"/>
    </source>
</evidence>
<dbReference type="GO" id="GO:0030574">
    <property type="term" value="P:collagen catabolic process"/>
    <property type="evidence" value="ECO:0007669"/>
    <property type="project" value="TreeGrafter"/>
</dbReference>
<dbReference type="GO" id="GO:0030198">
    <property type="term" value="P:extracellular matrix organization"/>
    <property type="evidence" value="ECO:0007669"/>
    <property type="project" value="TreeGrafter"/>
</dbReference>
<dbReference type="eggNOG" id="KOG1565">
    <property type="taxonomic scope" value="Eukaryota"/>
</dbReference>
<dbReference type="Proteomes" id="UP000095282">
    <property type="component" value="Unplaced"/>
</dbReference>
<feature type="repeat" description="Hemopexin" evidence="5">
    <location>
        <begin position="164"/>
        <end position="211"/>
    </location>
</feature>
<evidence type="ECO:0000256" key="1">
    <source>
        <dbReference type="ARBA" id="ARBA00022670"/>
    </source>
</evidence>
<dbReference type="AlphaFoldDB" id="A0A1I7US52"/>
<sequence length="212" mass="24191">MSLSEQREVFAKAFAKANIDIVFAAGDHDDGEPFDGKGNILAHAFFPRYGGDVHFDEDEHWSANKSNDILAVKRLYGSPVKIRKKTSANQIWKSELCTKPYLDAVTTLKNGTVLAFRGTMFFELKPNRSIFHPRRINKVFPFDGPLEAATTDKHGNVYLFKDFPPEIDAAFQLNSTSSYIFHQNRYWKVSKIPMKVEPGYPRSVAKDWFSCF</sequence>
<dbReference type="InterPro" id="IPR018487">
    <property type="entry name" value="Hemopexin-like_repeat"/>
</dbReference>
<dbReference type="Gene3D" id="3.40.390.10">
    <property type="entry name" value="Collagenase (Catalytic Domain)"/>
    <property type="match status" value="1"/>
</dbReference>
<evidence type="ECO:0000313" key="7">
    <source>
        <dbReference type="Proteomes" id="UP000095282"/>
    </source>
</evidence>
<proteinExistence type="predicted"/>
<dbReference type="InterPro" id="IPR001818">
    <property type="entry name" value="Pept_M10_metallopeptidase"/>
</dbReference>
<evidence type="ECO:0000256" key="4">
    <source>
        <dbReference type="ARBA" id="ARBA00022833"/>
    </source>
</evidence>
<dbReference type="STRING" id="1561998.A0A1I7US52"/>
<keyword evidence="3" id="KW-0378">Hydrolase</keyword>
<dbReference type="WBParaSite" id="Csp11.Scaffold630.g18798.t1">
    <property type="protein sequence ID" value="Csp11.Scaffold630.g18798.t1"/>
    <property type="gene ID" value="Csp11.Scaffold630.g18798"/>
</dbReference>
<dbReference type="InterPro" id="IPR024079">
    <property type="entry name" value="MetalloPept_cat_dom_sf"/>
</dbReference>
<keyword evidence="7" id="KW-1185">Reference proteome</keyword>
<dbReference type="GO" id="GO:0008270">
    <property type="term" value="F:zinc ion binding"/>
    <property type="evidence" value="ECO:0007669"/>
    <property type="project" value="InterPro"/>
</dbReference>
<dbReference type="Pfam" id="PF00045">
    <property type="entry name" value="Hemopexin"/>
    <property type="match status" value="1"/>
</dbReference>
<dbReference type="GO" id="GO:0031012">
    <property type="term" value="C:extracellular matrix"/>
    <property type="evidence" value="ECO:0007669"/>
    <property type="project" value="InterPro"/>
</dbReference>
<dbReference type="Pfam" id="PF00413">
    <property type="entry name" value="Peptidase_M10"/>
    <property type="match status" value="1"/>
</dbReference>
<keyword evidence="1" id="KW-0645">Protease</keyword>
<name>A0A1I7US52_9PELO</name>
<dbReference type="PANTHER" id="PTHR10201">
    <property type="entry name" value="MATRIX METALLOPROTEINASE"/>
    <property type="match status" value="1"/>
</dbReference>
<feature type="domain" description="Peptidase M10 metallopeptidase" evidence="6">
    <location>
        <begin position="13"/>
        <end position="67"/>
    </location>
</feature>
<keyword evidence="2" id="KW-0479">Metal-binding</keyword>
<accession>A0A1I7US52</accession>
<dbReference type="GO" id="GO:0004222">
    <property type="term" value="F:metalloendopeptidase activity"/>
    <property type="evidence" value="ECO:0007669"/>
    <property type="project" value="InterPro"/>
</dbReference>
<protein>
    <submittedName>
        <fullName evidence="8">Peptidase_M10 domain-containing protein</fullName>
    </submittedName>
</protein>
<reference evidence="8" key="1">
    <citation type="submission" date="2016-11" db="UniProtKB">
        <authorList>
            <consortium name="WormBaseParasite"/>
        </authorList>
    </citation>
    <scope>IDENTIFICATION</scope>
</reference>
<dbReference type="Gene3D" id="2.110.10.10">
    <property type="entry name" value="Hemopexin-like domain"/>
    <property type="match status" value="2"/>
</dbReference>
<dbReference type="SMART" id="SM00120">
    <property type="entry name" value="HX"/>
    <property type="match status" value="2"/>
</dbReference>
<dbReference type="GO" id="GO:0005615">
    <property type="term" value="C:extracellular space"/>
    <property type="evidence" value="ECO:0007669"/>
    <property type="project" value="TreeGrafter"/>
</dbReference>